<dbReference type="Gene3D" id="3.40.190.10">
    <property type="entry name" value="Periplasmic binding protein-like II"/>
    <property type="match status" value="2"/>
</dbReference>
<dbReference type="InterPro" id="IPR036390">
    <property type="entry name" value="WH_DNA-bd_sf"/>
</dbReference>
<evidence type="ECO:0000259" key="5">
    <source>
        <dbReference type="PROSITE" id="PS50931"/>
    </source>
</evidence>
<dbReference type="InterPro" id="IPR000847">
    <property type="entry name" value="LysR_HTH_N"/>
</dbReference>
<dbReference type="InterPro" id="IPR036388">
    <property type="entry name" value="WH-like_DNA-bd_sf"/>
</dbReference>
<dbReference type="Pfam" id="PF03466">
    <property type="entry name" value="LysR_substrate"/>
    <property type="match status" value="1"/>
</dbReference>
<keyword evidence="7" id="KW-1185">Reference proteome</keyword>
<reference evidence="6 7" key="1">
    <citation type="submission" date="2018-10" db="EMBL/GenBank/DDBJ databases">
        <title>Draft genome of Mycobacterium hodleri strain B.</title>
        <authorList>
            <person name="Amande T.J."/>
            <person name="Mcgenity T.J."/>
        </authorList>
    </citation>
    <scope>NUCLEOTIDE SEQUENCE [LARGE SCALE GENOMIC DNA]</scope>
    <source>
        <strain evidence="6 7">B</strain>
    </source>
</reference>
<dbReference type="SUPFAM" id="SSF53850">
    <property type="entry name" value="Periplasmic binding protein-like II"/>
    <property type="match status" value="1"/>
</dbReference>
<keyword evidence="2" id="KW-0805">Transcription regulation</keyword>
<keyword evidence="3" id="KW-0238">DNA-binding</keyword>
<evidence type="ECO:0000256" key="3">
    <source>
        <dbReference type="ARBA" id="ARBA00023125"/>
    </source>
</evidence>
<dbReference type="GO" id="GO:0003700">
    <property type="term" value="F:DNA-binding transcription factor activity"/>
    <property type="evidence" value="ECO:0007669"/>
    <property type="project" value="InterPro"/>
</dbReference>
<dbReference type="PANTHER" id="PTHR30118">
    <property type="entry name" value="HTH-TYPE TRANSCRIPTIONAL REGULATOR LEUO-RELATED"/>
    <property type="match status" value="1"/>
</dbReference>
<comment type="similarity">
    <text evidence="1">Belongs to the LysR transcriptional regulatory family.</text>
</comment>
<dbReference type="InterPro" id="IPR050389">
    <property type="entry name" value="LysR-type_TF"/>
</dbReference>
<accession>A0A544VT32</accession>
<proteinExistence type="inferred from homology"/>
<dbReference type="Pfam" id="PF00126">
    <property type="entry name" value="HTH_1"/>
    <property type="match status" value="1"/>
</dbReference>
<comment type="caution">
    <text evidence="6">The sequence shown here is derived from an EMBL/GenBank/DDBJ whole genome shotgun (WGS) entry which is preliminary data.</text>
</comment>
<dbReference type="AlphaFoldDB" id="A0A544VT32"/>
<organism evidence="6 7">
    <name type="scientific">Mycolicibacterium hodleri</name>
    <dbReference type="NCBI Taxonomy" id="49897"/>
    <lineage>
        <taxon>Bacteria</taxon>
        <taxon>Bacillati</taxon>
        <taxon>Actinomycetota</taxon>
        <taxon>Actinomycetes</taxon>
        <taxon>Mycobacteriales</taxon>
        <taxon>Mycobacteriaceae</taxon>
        <taxon>Mycolicibacterium</taxon>
    </lineage>
</organism>
<dbReference type="InterPro" id="IPR005119">
    <property type="entry name" value="LysR_subst-bd"/>
</dbReference>
<evidence type="ECO:0000256" key="2">
    <source>
        <dbReference type="ARBA" id="ARBA00023015"/>
    </source>
</evidence>
<keyword evidence="4" id="KW-0804">Transcription</keyword>
<dbReference type="RefSeq" id="WP_142555348.1">
    <property type="nucleotide sequence ID" value="NZ_VIFX01000051.1"/>
</dbReference>
<gene>
    <name evidence="6" type="ORF">D8S82_28680</name>
</gene>
<dbReference type="EMBL" id="VIFX01000051">
    <property type="protein sequence ID" value="TQR83128.1"/>
    <property type="molecule type" value="Genomic_DNA"/>
</dbReference>
<evidence type="ECO:0000313" key="7">
    <source>
        <dbReference type="Proteomes" id="UP000315759"/>
    </source>
</evidence>
<sequence>MESGLDLNLFVALDALLDEGSVSGAAQRLHTSAPAMSRTLARLRRMLDDPILVRAGRVMVPTPRALAMKSRVHELVERGRGLLGPEEQPDPATLRRTFSVQMGDLLSHTIGARLVSRIRGEAPGVTLRFVGDSHEDTDALRDGSVDVEVGQTPRIHPETHIEPLFSDRMVGVVRAGHELAGRRVTLKRFAAAEHVVSSRRGRLTGPIDALLAEHGLRRRVAVCTPTALASLHLVHSSDLVGITPLVITRTTAAALELSTFEIPMDLPTLDLSLAWHPRYDADGAHQWLRQCIRDAFSGV</sequence>
<dbReference type="Gene3D" id="1.10.10.10">
    <property type="entry name" value="Winged helix-like DNA-binding domain superfamily/Winged helix DNA-binding domain"/>
    <property type="match status" value="1"/>
</dbReference>
<evidence type="ECO:0000313" key="6">
    <source>
        <dbReference type="EMBL" id="TQR83128.1"/>
    </source>
</evidence>
<dbReference type="PANTHER" id="PTHR30118:SF15">
    <property type="entry name" value="TRANSCRIPTIONAL REGULATORY PROTEIN"/>
    <property type="match status" value="1"/>
</dbReference>
<dbReference type="Proteomes" id="UP000315759">
    <property type="component" value="Unassembled WGS sequence"/>
</dbReference>
<dbReference type="GO" id="GO:0003677">
    <property type="term" value="F:DNA binding"/>
    <property type="evidence" value="ECO:0007669"/>
    <property type="project" value="UniProtKB-KW"/>
</dbReference>
<dbReference type="SUPFAM" id="SSF46785">
    <property type="entry name" value="Winged helix' DNA-binding domain"/>
    <property type="match status" value="1"/>
</dbReference>
<protein>
    <submittedName>
        <fullName evidence="6">LysR family transcriptional regulator</fullName>
    </submittedName>
</protein>
<evidence type="ECO:0000256" key="4">
    <source>
        <dbReference type="ARBA" id="ARBA00023163"/>
    </source>
</evidence>
<dbReference type="PROSITE" id="PS50931">
    <property type="entry name" value="HTH_LYSR"/>
    <property type="match status" value="1"/>
</dbReference>
<feature type="domain" description="HTH lysR-type" evidence="5">
    <location>
        <begin position="5"/>
        <end position="62"/>
    </location>
</feature>
<evidence type="ECO:0000256" key="1">
    <source>
        <dbReference type="ARBA" id="ARBA00009437"/>
    </source>
</evidence>
<name>A0A544VT32_9MYCO</name>
<dbReference type="CDD" id="cd08460">
    <property type="entry name" value="PBP2_DntR_like_1"/>
    <property type="match status" value="1"/>
</dbReference>